<evidence type="ECO:0000259" key="2">
    <source>
        <dbReference type="Pfam" id="PF03184"/>
    </source>
</evidence>
<dbReference type="GO" id="GO:0005634">
    <property type="term" value="C:nucleus"/>
    <property type="evidence" value="ECO:0007669"/>
    <property type="project" value="TreeGrafter"/>
</dbReference>
<accession>A0AAV8XVI0</accession>
<sequence>MSFFNIREVLSAVEDVNLYNYDEINIQDDPGVKKVVVPRRAKRVQRVQYHSRTSMSLMVCGSVNGDLLPPMVVYKAQNLYENWKIGGPAGTVYASSLSGWFDMNLFEEWFFQILLPHIERTRAPNAATIVVGDNLAIHFSPNVIAACKENQIYMTPFPANATHLMQPLDVAVCGPMKRKWREILDRWRKESRFPGCLPKEQFPNLLSRLWNGISEVLKRIPGGIFDVDEAQIERQLDASLIELLQKHRGTGASKTKGKRGKKVEPGQNLSAPIIEEVASASDLPKSTSKEILPPPQEMASTSGLSKPKSKEIPPAEKRRTSIRSKNKTKDDSSCGICCVN</sequence>
<evidence type="ECO:0000313" key="4">
    <source>
        <dbReference type="Proteomes" id="UP001162156"/>
    </source>
</evidence>
<dbReference type="InterPro" id="IPR036397">
    <property type="entry name" value="RNaseH_sf"/>
</dbReference>
<name>A0AAV8XVI0_9CUCU</name>
<feature type="domain" description="DDE-1" evidence="2">
    <location>
        <begin position="55"/>
        <end position="185"/>
    </location>
</feature>
<proteinExistence type="predicted"/>
<evidence type="ECO:0000256" key="1">
    <source>
        <dbReference type="SAM" id="MobiDB-lite"/>
    </source>
</evidence>
<reference evidence="3" key="1">
    <citation type="journal article" date="2023" name="Insect Mol. Biol.">
        <title>Genome sequencing provides insights into the evolution of gene families encoding plant cell wall-degrading enzymes in longhorned beetles.</title>
        <authorList>
            <person name="Shin N.R."/>
            <person name="Okamura Y."/>
            <person name="Kirsch R."/>
            <person name="Pauchet Y."/>
        </authorList>
    </citation>
    <scope>NUCLEOTIDE SEQUENCE</scope>
    <source>
        <strain evidence="3">RBIC_L_NR</strain>
    </source>
</reference>
<dbReference type="PANTHER" id="PTHR19303:SF74">
    <property type="entry name" value="POGO TRANSPOSABLE ELEMENT WITH KRAB DOMAIN"/>
    <property type="match status" value="1"/>
</dbReference>
<feature type="region of interest" description="Disordered" evidence="1">
    <location>
        <begin position="249"/>
        <end position="340"/>
    </location>
</feature>
<gene>
    <name evidence="3" type="ORF">NQ314_010079</name>
</gene>
<feature type="compositionally biased region" description="Basic and acidic residues" evidence="1">
    <location>
        <begin position="308"/>
        <end position="319"/>
    </location>
</feature>
<dbReference type="Proteomes" id="UP001162156">
    <property type="component" value="Unassembled WGS sequence"/>
</dbReference>
<comment type="caution">
    <text evidence="3">The sequence shown here is derived from an EMBL/GenBank/DDBJ whole genome shotgun (WGS) entry which is preliminary data.</text>
</comment>
<keyword evidence="4" id="KW-1185">Reference proteome</keyword>
<evidence type="ECO:0000313" key="3">
    <source>
        <dbReference type="EMBL" id="KAJ8942376.1"/>
    </source>
</evidence>
<protein>
    <recommendedName>
        <fullName evidence="2">DDE-1 domain-containing protein</fullName>
    </recommendedName>
</protein>
<dbReference type="GO" id="GO:0003677">
    <property type="term" value="F:DNA binding"/>
    <property type="evidence" value="ECO:0007669"/>
    <property type="project" value="TreeGrafter"/>
</dbReference>
<dbReference type="AlphaFoldDB" id="A0AAV8XVI0"/>
<dbReference type="InterPro" id="IPR004875">
    <property type="entry name" value="DDE_SF_endonuclease_dom"/>
</dbReference>
<dbReference type="Gene3D" id="3.30.420.10">
    <property type="entry name" value="Ribonuclease H-like superfamily/Ribonuclease H"/>
    <property type="match status" value="1"/>
</dbReference>
<dbReference type="EMBL" id="JANEYF010002775">
    <property type="protein sequence ID" value="KAJ8942376.1"/>
    <property type="molecule type" value="Genomic_DNA"/>
</dbReference>
<dbReference type="InterPro" id="IPR050863">
    <property type="entry name" value="CenT-Element_Derived"/>
</dbReference>
<dbReference type="Pfam" id="PF03184">
    <property type="entry name" value="DDE_1"/>
    <property type="match status" value="1"/>
</dbReference>
<dbReference type="PANTHER" id="PTHR19303">
    <property type="entry name" value="TRANSPOSON"/>
    <property type="match status" value="1"/>
</dbReference>
<organism evidence="3 4">
    <name type="scientific">Rhamnusium bicolor</name>
    <dbReference type="NCBI Taxonomy" id="1586634"/>
    <lineage>
        <taxon>Eukaryota</taxon>
        <taxon>Metazoa</taxon>
        <taxon>Ecdysozoa</taxon>
        <taxon>Arthropoda</taxon>
        <taxon>Hexapoda</taxon>
        <taxon>Insecta</taxon>
        <taxon>Pterygota</taxon>
        <taxon>Neoptera</taxon>
        <taxon>Endopterygota</taxon>
        <taxon>Coleoptera</taxon>
        <taxon>Polyphaga</taxon>
        <taxon>Cucujiformia</taxon>
        <taxon>Chrysomeloidea</taxon>
        <taxon>Cerambycidae</taxon>
        <taxon>Lepturinae</taxon>
        <taxon>Rhagiini</taxon>
        <taxon>Rhamnusium</taxon>
    </lineage>
</organism>